<proteinExistence type="inferred from homology"/>
<dbReference type="GO" id="GO:0016757">
    <property type="term" value="F:glycosyltransferase activity"/>
    <property type="evidence" value="ECO:0007669"/>
    <property type="project" value="UniProtKB-KW"/>
</dbReference>
<evidence type="ECO:0000256" key="4">
    <source>
        <dbReference type="ARBA" id="ARBA00022679"/>
    </source>
</evidence>
<sequence length="230" mass="25573">MLKKSIAIVAFMIIFFMFFYSPSPAYQSPSPKPPDKPQGDVSIVIYALERKLVVMADGKPFKTFPVAVGTFDTPTPIGLFRITEKSKWGEGFGTRWMRLSVPWGIYGIHGTNKPYSIGSFASHGCIRMHNRHVEQLYDWVKVGTKVYIVGGVDGPFTFGFRTLVQGSRGSDVMEVQKRLANHGFYNGNFDGIYGAGTREAVKAFQKASGLKATGIVDEATYRALGIYRFE</sequence>
<feature type="active site" description="Nucleophile" evidence="9">
    <location>
        <position position="125"/>
    </location>
</feature>
<evidence type="ECO:0000256" key="1">
    <source>
        <dbReference type="ARBA" id="ARBA00004752"/>
    </source>
</evidence>
<comment type="similarity">
    <text evidence="2">Belongs to the YkuD family.</text>
</comment>
<keyword evidence="5" id="KW-0378">Hydrolase</keyword>
<keyword evidence="12" id="KW-1185">Reference proteome</keyword>
<dbReference type="CDD" id="cd16913">
    <property type="entry name" value="YkuD_like"/>
    <property type="match status" value="1"/>
</dbReference>
<dbReference type="InterPro" id="IPR036366">
    <property type="entry name" value="PGBDSf"/>
</dbReference>
<dbReference type="InterPro" id="IPR050979">
    <property type="entry name" value="LD-transpeptidase"/>
</dbReference>
<keyword evidence="6 9" id="KW-0133">Cell shape</keyword>
<dbReference type="Gene3D" id="2.40.440.10">
    <property type="entry name" value="L,D-transpeptidase catalytic domain-like"/>
    <property type="match status" value="1"/>
</dbReference>
<dbReference type="InterPro" id="IPR005490">
    <property type="entry name" value="LD_TPept_cat_dom"/>
</dbReference>
<evidence type="ECO:0000259" key="10">
    <source>
        <dbReference type="PROSITE" id="PS52029"/>
    </source>
</evidence>
<accession>A0A5S5AJ69</accession>
<evidence type="ECO:0000313" key="11">
    <source>
        <dbReference type="EMBL" id="TYP49228.1"/>
    </source>
</evidence>
<dbReference type="Pfam" id="PF03734">
    <property type="entry name" value="YkuD"/>
    <property type="match status" value="1"/>
</dbReference>
<dbReference type="AlphaFoldDB" id="A0A5S5AJ69"/>
<protein>
    <submittedName>
        <fullName evidence="11">Putative peptidoglycan binding protein</fullName>
    </submittedName>
</protein>
<evidence type="ECO:0000256" key="6">
    <source>
        <dbReference type="ARBA" id="ARBA00022960"/>
    </source>
</evidence>
<dbReference type="PANTHER" id="PTHR30582:SF24">
    <property type="entry name" value="L,D-TRANSPEPTIDASE ERFK_SRFK-RELATED"/>
    <property type="match status" value="1"/>
</dbReference>
<evidence type="ECO:0000256" key="5">
    <source>
        <dbReference type="ARBA" id="ARBA00022801"/>
    </source>
</evidence>
<keyword evidence="8 9" id="KW-0961">Cell wall biogenesis/degradation</keyword>
<comment type="caution">
    <text evidence="11">The sequence shown here is derived from an EMBL/GenBank/DDBJ whole genome shotgun (WGS) entry which is preliminary data.</text>
</comment>
<evidence type="ECO:0000256" key="9">
    <source>
        <dbReference type="PROSITE-ProRule" id="PRU01373"/>
    </source>
</evidence>
<dbReference type="GO" id="GO:0008360">
    <property type="term" value="P:regulation of cell shape"/>
    <property type="evidence" value="ECO:0007669"/>
    <property type="project" value="UniProtKB-UniRule"/>
</dbReference>
<feature type="domain" description="L,D-TPase catalytic" evidence="10">
    <location>
        <begin position="41"/>
        <end position="149"/>
    </location>
</feature>
<dbReference type="Proteomes" id="UP000322294">
    <property type="component" value="Unassembled WGS sequence"/>
</dbReference>
<dbReference type="PANTHER" id="PTHR30582">
    <property type="entry name" value="L,D-TRANSPEPTIDASE"/>
    <property type="match status" value="1"/>
</dbReference>
<dbReference type="Gene3D" id="1.10.101.10">
    <property type="entry name" value="PGBD-like superfamily/PGBD"/>
    <property type="match status" value="1"/>
</dbReference>
<dbReference type="InterPro" id="IPR002477">
    <property type="entry name" value="Peptidoglycan-bd-like"/>
</dbReference>
<dbReference type="SUPFAM" id="SSF141523">
    <property type="entry name" value="L,D-transpeptidase catalytic domain-like"/>
    <property type="match status" value="1"/>
</dbReference>
<keyword evidence="3" id="KW-0328">Glycosyltransferase</keyword>
<gene>
    <name evidence="11" type="ORF">LZ11_02238</name>
</gene>
<dbReference type="SUPFAM" id="SSF47090">
    <property type="entry name" value="PGBD-like"/>
    <property type="match status" value="1"/>
</dbReference>
<evidence type="ECO:0000256" key="3">
    <source>
        <dbReference type="ARBA" id="ARBA00022676"/>
    </source>
</evidence>
<dbReference type="UniPathway" id="UPA00219"/>
<dbReference type="PROSITE" id="PS52029">
    <property type="entry name" value="LD_TPASE"/>
    <property type="match status" value="1"/>
</dbReference>
<organism evidence="11 12">
    <name type="scientific">Thermosediminibacter litoriperuensis</name>
    <dbReference type="NCBI Taxonomy" id="291989"/>
    <lineage>
        <taxon>Bacteria</taxon>
        <taxon>Bacillati</taxon>
        <taxon>Bacillota</taxon>
        <taxon>Clostridia</taxon>
        <taxon>Thermosediminibacterales</taxon>
        <taxon>Thermosediminibacteraceae</taxon>
        <taxon>Thermosediminibacter</taxon>
    </lineage>
</organism>
<dbReference type="GO" id="GO:0071555">
    <property type="term" value="P:cell wall organization"/>
    <property type="evidence" value="ECO:0007669"/>
    <property type="project" value="UniProtKB-UniRule"/>
</dbReference>
<dbReference type="EMBL" id="VNHO01000034">
    <property type="protein sequence ID" value="TYP49228.1"/>
    <property type="molecule type" value="Genomic_DNA"/>
</dbReference>
<keyword evidence="4" id="KW-0808">Transferase</keyword>
<evidence type="ECO:0000256" key="2">
    <source>
        <dbReference type="ARBA" id="ARBA00005992"/>
    </source>
</evidence>
<evidence type="ECO:0000256" key="7">
    <source>
        <dbReference type="ARBA" id="ARBA00022984"/>
    </source>
</evidence>
<feature type="active site" description="Proton donor/acceptor" evidence="9">
    <location>
        <position position="109"/>
    </location>
</feature>
<reference evidence="11 12" key="1">
    <citation type="submission" date="2019-07" db="EMBL/GenBank/DDBJ databases">
        <title>Genomic Encyclopedia of Type Strains, Phase I: the one thousand microbial genomes (KMG-I) project.</title>
        <authorList>
            <person name="Kyrpides N."/>
        </authorList>
    </citation>
    <scope>NUCLEOTIDE SEQUENCE [LARGE SCALE GENOMIC DNA]</scope>
    <source>
        <strain evidence="11 12">DSM 16647</strain>
    </source>
</reference>
<dbReference type="InterPro" id="IPR036365">
    <property type="entry name" value="PGBD-like_sf"/>
</dbReference>
<dbReference type="GO" id="GO:0071972">
    <property type="term" value="F:peptidoglycan L,D-transpeptidase activity"/>
    <property type="evidence" value="ECO:0007669"/>
    <property type="project" value="TreeGrafter"/>
</dbReference>
<dbReference type="Pfam" id="PF01471">
    <property type="entry name" value="PG_binding_1"/>
    <property type="match status" value="1"/>
</dbReference>
<name>A0A5S5AJ69_9FIRM</name>
<dbReference type="GO" id="GO:0018104">
    <property type="term" value="P:peptidoglycan-protein cross-linking"/>
    <property type="evidence" value="ECO:0007669"/>
    <property type="project" value="TreeGrafter"/>
</dbReference>
<evidence type="ECO:0000256" key="8">
    <source>
        <dbReference type="ARBA" id="ARBA00023316"/>
    </source>
</evidence>
<evidence type="ECO:0000313" key="12">
    <source>
        <dbReference type="Proteomes" id="UP000322294"/>
    </source>
</evidence>
<comment type="pathway">
    <text evidence="1 9">Cell wall biogenesis; peptidoglycan biosynthesis.</text>
</comment>
<keyword evidence="7 9" id="KW-0573">Peptidoglycan synthesis</keyword>
<dbReference type="GO" id="GO:0005576">
    <property type="term" value="C:extracellular region"/>
    <property type="evidence" value="ECO:0007669"/>
    <property type="project" value="TreeGrafter"/>
</dbReference>
<dbReference type="InterPro" id="IPR038063">
    <property type="entry name" value="Transpep_catalytic_dom"/>
</dbReference>